<evidence type="ECO:0000313" key="2">
    <source>
        <dbReference type="Proteomes" id="UP000684084"/>
    </source>
</evidence>
<organism evidence="1 2">
    <name type="scientific">Rhizophagus irregularis</name>
    <dbReference type="NCBI Taxonomy" id="588596"/>
    <lineage>
        <taxon>Eukaryota</taxon>
        <taxon>Fungi</taxon>
        <taxon>Fungi incertae sedis</taxon>
        <taxon>Mucoromycota</taxon>
        <taxon>Glomeromycotina</taxon>
        <taxon>Glomeromycetes</taxon>
        <taxon>Glomerales</taxon>
        <taxon>Glomeraceae</taxon>
        <taxon>Rhizophagus</taxon>
    </lineage>
</organism>
<sequence>MNSRNSEKLNSNLSNETNKQKYLLPDRFLRQDLVGNEITQNNTKQYSNSTFKNVIWYGLYLRIKIYSRPILRFHLLYL</sequence>
<gene>
    <name evidence="1" type="ORF">CHRIB12_LOCUS9821</name>
</gene>
<protein>
    <submittedName>
        <fullName evidence="1">Uncharacterized protein</fullName>
    </submittedName>
</protein>
<reference evidence="1" key="1">
    <citation type="submission" date="2020-05" db="EMBL/GenBank/DDBJ databases">
        <authorList>
            <person name="Rincon C."/>
            <person name="Sanders R I."/>
            <person name="Robbins C."/>
            <person name="Chaturvedi A."/>
        </authorList>
    </citation>
    <scope>NUCLEOTIDE SEQUENCE</scope>
    <source>
        <strain evidence="1">CHB12</strain>
    </source>
</reference>
<accession>A0A915Z6V0</accession>
<dbReference type="EMBL" id="CAGKOT010000019">
    <property type="protein sequence ID" value="CAB5364118.1"/>
    <property type="molecule type" value="Genomic_DNA"/>
</dbReference>
<dbReference type="AlphaFoldDB" id="A0A915Z6V0"/>
<dbReference type="Proteomes" id="UP000684084">
    <property type="component" value="Unassembled WGS sequence"/>
</dbReference>
<proteinExistence type="predicted"/>
<name>A0A915Z6V0_9GLOM</name>
<evidence type="ECO:0000313" key="1">
    <source>
        <dbReference type="EMBL" id="CAB5364118.1"/>
    </source>
</evidence>
<comment type="caution">
    <text evidence="1">The sequence shown here is derived from an EMBL/GenBank/DDBJ whole genome shotgun (WGS) entry which is preliminary data.</text>
</comment>
<dbReference type="VEuPathDB" id="FungiDB:RhiirFUN_005956"/>